<dbReference type="PROSITE" id="PS50943">
    <property type="entry name" value="HTH_CROC1"/>
    <property type="match status" value="1"/>
</dbReference>
<dbReference type="AlphaFoldDB" id="A0A8J2ZBF0"/>
<feature type="domain" description="HTH cro/C1-type" evidence="4">
    <location>
        <begin position="40"/>
        <end position="76"/>
    </location>
</feature>
<dbReference type="EMBL" id="BMKS01000006">
    <property type="protein sequence ID" value="GGG34053.1"/>
    <property type="molecule type" value="Genomic_DNA"/>
</dbReference>
<reference evidence="5 6" key="1">
    <citation type="journal article" date="2014" name="Int. J. Syst. Evol. Microbiol.">
        <title>Complete genome sequence of Corynebacterium casei LMG S-19264T (=DSM 44701T), isolated from a smear-ripened cheese.</title>
        <authorList>
            <consortium name="US DOE Joint Genome Institute (JGI-PGF)"/>
            <person name="Walter F."/>
            <person name="Albersmeier A."/>
            <person name="Kalinowski J."/>
            <person name="Ruckert C."/>
        </authorList>
    </citation>
    <scope>NUCLEOTIDE SEQUENCE [LARGE SCALE GENOMIC DNA]</scope>
    <source>
        <strain evidence="5 6">CGMCC 1.16330</strain>
    </source>
</reference>
<dbReference type="PANTHER" id="PTHR36511">
    <property type="entry name" value="MERR FAMILY BACTERIAL REGULATORY PROTEIN"/>
    <property type="match status" value="1"/>
</dbReference>
<evidence type="ECO:0000256" key="1">
    <source>
        <dbReference type="ARBA" id="ARBA00023015"/>
    </source>
</evidence>
<evidence type="ECO:0000256" key="2">
    <source>
        <dbReference type="ARBA" id="ARBA00023125"/>
    </source>
</evidence>
<dbReference type="RefSeq" id="WP_188900207.1">
    <property type="nucleotide sequence ID" value="NZ_BMKS01000006.1"/>
</dbReference>
<dbReference type="Proteomes" id="UP000597507">
    <property type="component" value="Unassembled WGS sequence"/>
</dbReference>
<accession>A0A8J2ZBF0</accession>
<evidence type="ECO:0000313" key="6">
    <source>
        <dbReference type="Proteomes" id="UP000597507"/>
    </source>
</evidence>
<evidence type="ECO:0000256" key="3">
    <source>
        <dbReference type="ARBA" id="ARBA00023163"/>
    </source>
</evidence>
<dbReference type="CDD" id="cd00093">
    <property type="entry name" value="HTH_XRE"/>
    <property type="match status" value="1"/>
</dbReference>
<evidence type="ECO:0000313" key="5">
    <source>
        <dbReference type="EMBL" id="GGG34053.1"/>
    </source>
</evidence>
<dbReference type="InterPro" id="IPR032758">
    <property type="entry name" value="MqsA/HigA-2"/>
</dbReference>
<keyword evidence="1" id="KW-0805">Transcription regulation</keyword>
<keyword evidence="3" id="KW-0804">Transcription</keyword>
<dbReference type="SUPFAM" id="SSF47413">
    <property type="entry name" value="lambda repressor-like DNA-binding domains"/>
    <property type="match status" value="1"/>
</dbReference>
<dbReference type="InterPro" id="IPR052359">
    <property type="entry name" value="HTH-type_reg/antitoxin"/>
</dbReference>
<comment type="caution">
    <text evidence="5">The sequence shown here is derived from an EMBL/GenBank/DDBJ whole genome shotgun (WGS) entry which is preliminary data.</text>
</comment>
<dbReference type="PANTHER" id="PTHR36511:SF4">
    <property type="entry name" value="ANTITOXIN MQSA"/>
    <property type="match status" value="1"/>
</dbReference>
<proteinExistence type="predicted"/>
<dbReference type="SMART" id="SM00530">
    <property type="entry name" value="HTH_XRE"/>
    <property type="match status" value="1"/>
</dbReference>
<dbReference type="Gene3D" id="1.10.260.40">
    <property type="entry name" value="lambda repressor-like DNA-binding domains"/>
    <property type="match status" value="1"/>
</dbReference>
<keyword evidence="2 5" id="KW-0238">DNA-binding</keyword>
<dbReference type="InterPro" id="IPR010982">
    <property type="entry name" value="Lambda_DNA-bd_dom_sf"/>
</dbReference>
<keyword evidence="6" id="KW-1185">Reference proteome</keyword>
<dbReference type="GO" id="GO:0003677">
    <property type="term" value="F:DNA binding"/>
    <property type="evidence" value="ECO:0007669"/>
    <property type="project" value="UniProtKB-KW"/>
</dbReference>
<name>A0A8J2ZBF0_9PROT</name>
<gene>
    <name evidence="5" type="ORF">GCM10010964_22500</name>
</gene>
<protein>
    <submittedName>
        <fullName evidence="5">DNA-binding protein</fullName>
    </submittedName>
</protein>
<organism evidence="5 6">
    <name type="scientific">Caldovatus sediminis</name>
    <dbReference type="NCBI Taxonomy" id="2041189"/>
    <lineage>
        <taxon>Bacteria</taxon>
        <taxon>Pseudomonadati</taxon>
        <taxon>Pseudomonadota</taxon>
        <taxon>Alphaproteobacteria</taxon>
        <taxon>Acetobacterales</taxon>
        <taxon>Roseomonadaceae</taxon>
        <taxon>Caldovatus</taxon>
    </lineage>
</organism>
<dbReference type="Pfam" id="PF15731">
    <property type="entry name" value="MqsA_antitoxin"/>
    <property type="match status" value="1"/>
</dbReference>
<dbReference type="InterPro" id="IPR001387">
    <property type="entry name" value="Cro/C1-type_HTH"/>
</dbReference>
<evidence type="ECO:0000259" key="4">
    <source>
        <dbReference type="PROSITE" id="PS50943"/>
    </source>
</evidence>
<sequence length="101" mass="11114">MTRRGRALVEGLREAAAHLRGELAPPLREYEARVPEAVDVATLRHALGLSQAAFARRFGLDVTAVQAWEQGRRRPDRTARVLLAVIAREPEAVRRALAAAP</sequence>